<organism evidence="1 2">
    <name type="scientific">Danionella cerebrum</name>
    <dbReference type="NCBI Taxonomy" id="2873325"/>
    <lineage>
        <taxon>Eukaryota</taxon>
        <taxon>Metazoa</taxon>
        <taxon>Chordata</taxon>
        <taxon>Craniata</taxon>
        <taxon>Vertebrata</taxon>
        <taxon>Euteleostomi</taxon>
        <taxon>Actinopterygii</taxon>
        <taxon>Neopterygii</taxon>
        <taxon>Teleostei</taxon>
        <taxon>Ostariophysi</taxon>
        <taxon>Cypriniformes</taxon>
        <taxon>Danionidae</taxon>
        <taxon>Danioninae</taxon>
        <taxon>Danionella</taxon>
    </lineage>
</organism>
<evidence type="ECO:0000313" key="2">
    <source>
        <dbReference type="Proteomes" id="UP000316079"/>
    </source>
</evidence>
<protein>
    <submittedName>
        <fullName evidence="1">Uncharacterized protein</fullName>
    </submittedName>
</protein>
<sequence length="432" mass="48942">MLLTWVLQLLEGRVGKFKAFCRRRLHLLMLAFTSRGEPYDGSRLFRESTFDSRRNHVFDFPYNDSENKISVLDNKIKIVLVLIHRLTQVLSLHPIALQLLHPLLVLPDRLLQLSSLHPPAKLILLGVSQLLTSTKISSHGKRLLDLSLSHSVFDLELENTEKFDSRKKSHLQPGIGMAAKQRDVFCRSAFICSTDLFKLVSKFLWVHLHRRQRAFILCQIKYLNGIRKHGAHLLFFISGTFTSLNRDRQKEREDDHKTDLPSLWAAPPSVTVLTKIPNFSNPMSAPAPIPMMLIPNPSLSVQKDINFLFGVISDTTHGTNRKRSLLLGPFQTGNILLVLFSIVAPPPQSLHFSDTFPQLHIANTFNLSDDSESECDDLIIFSFFILIQLTSPRVLPNPTVCTDFHQLVSPGDDAVQISSVSLAAWKILKMVH</sequence>
<evidence type="ECO:0000313" key="1">
    <source>
        <dbReference type="EMBL" id="TRY64445.1"/>
    </source>
</evidence>
<dbReference type="Proteomes" id="UP000316079">
    <property type="component" value="Unassembled WGS sequence"/>
</dbReference>
<comment type="caution">
    <text evidence="1">The sequence shown here is derived from an EMBL/GenBank/DDBJ whole genome shotgun (WGS) entry which is preliminary data.</text>
</comment>
<feature type="non-terminal residue" evidence="1">
    <location>
        <position position="432"/>
    </location>
</feature>
<dbReference type="EMBL" id="SRMA01026995">
    <property type="protein sequence ID" value="TRY64445.1"/>
    <property type="molecule type" value="Genomic_DNA"/>
</dbReference>
<gene>
    <name evidence="1" type="ORF">DNTS_017133</name>
</gene>
<keyword evidence="2" id="KW-1185">Reference proteome</keyword>
<name>A0A553NGB2_9TELE</name>
<proteinExistence type="predicted"/>
<reference evidence="1 2" key="1">
    <citation type="journal article" date="2019" name="Sci. Data">
        <title>Hybrid genome assembly and annotation of Danionella translucida.</title>
        <authorList>
            <person name="Kadobianskyi M."/>
            <person name="Schulze L."/>
            <person name="Schuelke M."/>
            <person name="Judkewitz B."/>
        </authorList>
    </citation>
    <scope>NUCLEOTIDE SEQUENCE [LARGE SCALE GENOMIC DNA]</scope>
    <source>
        <strain evidence="1 2">Bolton</strain>
    </source>
</reference>
<dbReference type="AlphaFoldDB" id="A0A553NGB2"/>
<dbReference type="OrthoDB" id="21144at2759"/>
<accession>A0A553NGB2</accession>